<feature type="domain" description="F-box" evidence="1">
    <location>
        <begin position="20"/>
        <end position="69"/>
    </location>
</feature>
<dbReference type="HOGENOM" id="CLU_612743_0_0_1"/>
<dbReference type="Proteomes" id="UP000007431">
    <property type="component" value="Unassembled WGS sequence"/>
</dbReference>
<gene>
    <name evidence="2" type="ORF">SCHCODRAFT_104354</name>
</gene>
<name>D8PSE9_SCHCM</name>
<evidence type="ECO:0000259" key="1">
    <source>
        <dbReference type="Pfam" id="PF12937"/>
    </source>
</evidence>
<dbReference type="Pfam" id="PF12937">
    <property type="entry name" value="F-box-like"/>
    <property type="match status" value="1"/>
</dbReference>
<dbReference type="EMBL" id="GL377302">
    <property type="protein sequence ID" value="EFJ02598.1"/>
    <property type="molecule type" value="Genomic_DNA"/>
</dbReference>
<protein>
    <recommendedName>
        <fullName evidence="1">F-box domain-containing protein</fullName>
    </recommendedName>
</protein>
<dbReference type="InterPro" id="IPR001810">
    <property type="entry name" value="F-box_dom"/>
</dbReference>
<organism evidence="3">
    <name type="scientific">Schizophyllum commune (strain H4-8 / FGSC 9210)</name>
    <name type="common">Split gill fungus</name>
    <dbReference type="NCBI Taxonomy" id="578458"/>
    <lineage>
        <taxon>Eukaryota</taxon>
        <taxon>Fungi</taxon>
        <taxon>Dikarya</taxon>
        <taxon>Basidiomycota</taxon>
        <taxon>Agaricomycotina</taxon>
        <taxon>Agaricomycetes</taxon>
        <taxon>Agaricomycetidae</taxon>
        <taxon>Agaricales</taxon>
        <taxon>Schizophyllaceae</taxon>
        <taxon>Schizophyllum</taxon>
    </lineage>
</organism>
<dbReference type="VEuPathDB" id="FungiDB:SCHCODRAFT_02610250"/>
<keyword evidence="3" id="KW-1185">Reference proteome</keyword>
<feature type="non-terminal residue" evidence="2">
    <location>
        <position position="447"/>
    </location>
</feature>
<dbReference type="Gene3D" id="1.20.1280.50">
    <property type="match status" value="1"/>
</dbReference>
<evidence type="ECO:0000313" key="3">
    <source>
        <dbReference type="Proteomes" id="UP000007431"/>
    </source>
</evidence>
<dbReference type="AlphaFoldDB" id="D8PSE9"/>
<evidence type="ECO:0000313" key="2">
    <source>
        <dbReference type="EMBL" id="EFJ02598.1"/>
    </source>
</evidence>
<dbReference type="InParanoid" id="D8PSE9"/>
<reference evidence="2 3" key="1">
    <citation type="journal article" date="2010" name="Nat. Biotechnol.">
        <title>Genome sequence of the model mushroom Schizophyllum commune.</title>
        <authorList>
            <person name="Ohm R.A."/>
            <person name="de Jong J.F."/>
            <person name="Lugones L.G."/>
            <person name="Aerts A."/>
            <person name="Kothe E."/>
            <person name="Stajich J.E."/>
            <person name="de Vries R.P."/>
            <person name="Record E."/>
            <person name="Levasseur A."/>
            <person name="Baker S.E."/>
            <person name="Bartholomew K.A."/>
            <person name="Coutinho P.M."/>
            <person name="Erdmann S."/>
            <person name="Fowler T.J."/>
            <person name="Gathman A.C."/>
            <person name="Lombard V."/>
            <person name="Henrissat B."/>
            <person name="Knabe N."/>
            <person name="Kuees U."/>
            <person name="Lilly W.W."/>
            <person name="Lindquist E."/>
            <person name="Lucas S."/>
            <person name="Magnuson J.K."/>
            <person name="Piumi F."/>
            <person name="Raudaskoski M."/>
            <person name="Salamov A."/>
            <person name="Schmutz J."/>
            <person name="Schwarze F.W.M.R."/>
            <person name="vanKuyk P.A."/>
            <person name="Horton J.S."/>
            <person name="Grigoriev I.V."/>
            <person name="Woesten H.A.B."/>
        </authorList>
    </citation>
    <scope>NUCLEOTIDE SEQUENCE [LARGE SCALE GENOMIC DNA]</scope>
    <source>
        <strain evidence="3">H4-8 / FGSC 9210</strain>
    </source>
</reference>
<proteinExistence type="predicted"/>
<accession>D8PSE9</accession>
<sequence>MSMGFQQQQQLELSEAAIYGLPNELLADIFDTTVKSVQGSAELVLVTLEQVCRRWRSVLLATPMLWTRMRAYLTRSGACPLDVRLTDSDDADAFLPFLLPHIGRVRYLAIDGRTVEGLHRIAAFLRDLAAPELLYLKFTLNFHTPPLAVQQALMPMTVFAGGTPSLTHVHIQLSGALDVFPLHIPENTASLKITPYPTTVASACLHSALDVVHNLTEIFVHGQLIPVNTSAYGMDTIEAPRLRRLTQVVGRRRSTSFWPAVLCAPMLEHITLYARERKDLEGFLSDAPVSFEDLAIPEQPMLRSLTIATKHYKHHRCDNPPWRGCEALRICGHLHSVLATVRHLTLVNVCRGGEVLADMLARTPEGQRMPNLGVVEVSSPSMDWERLCGMLDLRRDAGYPLRVVGITPAAVEEGADHLCSRMEVIREFSETEALRDPFADGQVMDGL</sequence>